<dbReference type="PANTHER" id="PTHR22926">
    <property type="entry name" value="PHOSPHO-N-ACETYLMURAMOYL-PENTAPEPTIDE-TRANSFERASE"/>
    <property type="match status" value="1"/>
</dbReference>
<feature type="transmembrane region" description="Helical" evidence="10">
    <location>
        <begin position="47"/>
        <end position="66"/>
    </location>
</feature>
<keyword evidence="13" id="KW-1185">Reference proteome</keyword>
<evidence type="ECO:0000256" key="9">
    <source>
        <dbReference type="SAM" id="MobiDB-lite"/>
    </source>
</evidence>
<dbReference type="Pfam" id="PF00953">
    <property type="entry name" value="Glycos_transf_4"/>
    <property type="match status" value="1"/>
</dbReference>
<keyword evidence="6 10" id="KW-0472">Membrane</keyword>
<dbReference type="AlphaFoldDB" id="A0A371K0J5"/>
<proteinExistence type="inferred from homology"/>
<keyword evidence="5 10" id="KW-1133">Transmembrane helix</keyword>
<reference evidence="12 13" key="1">
    <citation type="submission" date="2018-08" db="EMBL/GenBank/DDBJ databases">
        <title>Lysobacter sp. zong2l5, whole genome shotgun sequence.</title>
        <authorList>
            <person name="Zhang X."/>
            <person name="Feng G."/>
            <person name="Zhu H."/>
        </authorList>
    </citation>
    <scope>NUCLEOTIDE SEQUENCE [LARGE SCALE GENOMIC DNA]</scope>
    <source>
        <strain evidence="13">zong2l5</strain>
    </source>
</reference>
<evidence type="ECO:0000256" key="5">
    <source>
        <dbReference type="ARBA" id="ARBA00022989"/>
    </source>
</evidence>
<feature type="transmembrane region" description="Helical" evidence="10">
    <location>
        <begin position="294"/>
        <end position="313"/>
    </location>
</feature>
<feature type="region of interest" description="Disordered" evidence="9">
    <location>
        <begin position="572"/>
        <end position="594"/>
    </location>
</feature>
<feature type="transmembrane region" description="Helical" evidence="10">
    <location>
        <begin position="215"/>
        <end position="235"/>
    </location>
</feature>
<accession>A0A371K0J5</accession>
<sequence length="594" mass="62889">MNDHKLVAASAIALAVTLFAIFSIRPWARRIGLVDKPDERKRHRGKIPLIGGLCFFLGTLIGLSYLGYFDRFMTSLMLGAGMIVVAGAIDDAHQLSVRARLLIEAGATGLVIVMSGYYVRNLGEFAVIGDQFGLGPFGIPFTVVAVIGLINAFNMLDGIDGLAASVAMTCIAAILLFDGMHWSAPGVLFLLQVLFAALIPYLFVNLGWPDGRKIFMGDAGSTLIGFVLAWSLIYMSHPRVGRLAPVDVMWCVAVPVMDTLSVMYHRMRAGRSPFHADRRHIHHLLLDTGLKPRAALVLILAFYGLLVGVGYGLREAPEPVSGAVFLIALVAYVLGAAPLLSRMQSARTRRAAAYAAAAPHFDDAPIAADHAAEQAPPLKTLCLFADPPDSVQIAPIAQCLAQDERFESTLCVTTPGEATAAAQVLDEFGLAADIEVGMPAPEHAGSEIMAVSLDGLQRVMDEVQPDLVLVPGDTSATLVASLAAHYHHVPVICVDPVVARADGEAIDEPSRRIALSLAALHVAADDDAGRQLIELGVPAERVLVAGDPDNDADACARVADALANLRPAAHTAVPSSWGAGSPLSSAADRAWQSP</sequence>
<dbReference type="SUPFAM" id="SSF53756">
    <property type="entry name" value="UDP-Glycosyltransferase/glycogen phosphorylase"/>
    <property type="match status" value="1"/>
</dbReference>
<dbReference type="InterPro" id="IPR003331">
    <property type="entry name" value="UDP_GlcNAc_Epimerase_2_dom"/>
</dbReference>
<dbReference type="GO" id="GO:0009103">
    <property type="term" value="P:lipopolysaccharide biosynthetic process"/>
    <property type="evidence" value="ECO:0007669"/>
    <property type="project" value="TreeGrafter"/>
</dbReference>
<keyword evidence="4 10" id="KW-0812">Transmembrane</keyword>
<evidence type="ECO:0000256" key="6">
    <source>
        <dbReference type="ARBA" id="ARBA00023136"/>
    </source>
</evidence>
<dbReference type="GO" id="GO:0044038">
    <property type="term" value="P:cell wall macromolecule biosynthetic process"/>
    <property type="evidence" value="ECO:0007669"/>
    <property type="project" value="TreeGrafter"/>
</dbReference>
<dbReference type="EMBL" id="QTSU01000002">
    <property type="protein sequence ID" value="RDZ27424.1"/>
    <property type="molecule type" value="Genomic_DNA"/>
</dbReference>
<evidence type="ECO:0000256" key="4">
    <source>
        <dbReference type="ARBA" id="ARBA00022692"/>
    </source>
</evidence>
<dbReference type="GO" id="GO:0016853">
    <property type="term" value="F:isomerase activity"/>
    <property type="evidence" value="ECO:0007669"/>
    <property type="project" value="UniProtKB-KW"/>
</dbReference>
<protein>
    <recommendedName>
        <fullName evidence="11">UDP-N-acetylglucosamine 2-epimerase domain-containing protein</fullName>
    </recommendedName>
</protein>
<keyword evidence="3" id="KW-0808">Transferase</keyword>
<comment type="cofactor">
    <cofactor evidence="7">
        <name>Mg(2+)</name>
        <dbReference type="ChEBI" id="CHEBI:18420"/>
    </cofactor>
</comment>
<feature type="transmembrane region" description="Helical" evidence="10">
    <location>
        <begin position="319"/>
        <end position="340"/>
    </location>
</feature>
<feature type="binding site" evidence="7">
    <location>
        <position position="154"/>
    </location>
    <ligand>
        <name>Mg(2+)</name>
        <dbReference type="ChEBI" id="CHEBI:18420"/>
    </ligand>
</feature>
<dbReference type="RefSeq" id="WP_115859865.1">
    <property type="nucleotide sequence ID" value="NZ_QTSU01000002.1"/>
</dbReference>
<dbReference type="OrthoDB" id="9803238at2"/>
<keyword evidence="8" id="KW-0413">Isomerase</keyword>
<keyword evidence="2" id="KW-1003">Cell membrane</keyword>
<dbReference type="CDD" id="cd06853">
    <property type="entry name" value="GT_WecA_like"/>
    <property type="match status" value="1"/>
</dbReference>
<evidence type="ECO:0000313" key="13">
    <source>
        <dbReference type="Proteomes" id="UP000264492"/>
    </source>
</evidence>
<gene>
    <name evidence="12" type="ORF">DX914_14440</name>
</gene>
<keyword evidence="7" id="KW-0479">Metal-binding</keyword>
<evidence type="ECO:0000256" key="3">
    <source>
        <dbReference type="ARBA" id="ARBA00022679"/>
    </source>
</evidence>
<feature type="transmembrane region" description="Helical" evidence="10">
    <location>
        <begin position="183"/>
        <end position="203"/>
    </location>
</feature>
<evidence type="ECO:0000256" key="2">
    <source>
        <dbReference type="ARBA" id="ARBA00022475"/>
    </source>
</evidence>
<keyword evidence="7" id="KW-0460">Magnesium</keyword>
<feature type="transmembrane region" description="Helical" evidence="10">
    <location>
        <begin position="159"/>
        <end position="177"/>
    </location>
</feature>
<organism evidence="12 13">
    <name type="scientific">Lysobacter silvisoli</name>
    <dbReference type="NCBI Taxonomy" id="2293254"/>
    <lineage>
        <taxon>Bacteria</taxon>
        <taxon>Pseudomonadati</taxon>
        <taxon>Pseudomonadota</taxon>
        <taxon>Gammaproteobacteria</taxon>
        <taxon>Lysobacterales</taxon>
        <taxon>Lysobacteraceae</taxon>
        <taxon>Lysobacter</taxon>
    </lineage>
</organism>
<feature type="transmembrane region" description="Helical" evidence="10">
    <location>
        <begin position="101"/>
        <end position="119"/>
    </location>
</feature>
<evidence type="ECO:0000313" key="12">
    <source>
        <dbReference type="EMBL" id="RDZ27424.1"/>
    </source>
</evidence>
<feature type="transmembrane region" description="Helical" evidence="10">
    <location>
        <begin position="6"/>
        <end position="27"/>
    </location>
</feature>
<comment type="caution">
    <text evidence="12">The sequence shown here is derived from an EMBL/GenBank/DDBJ whole genome shotgun (WGS) entry which is preliminary data.</text>
</comment>
<evidence type="ECO:0000256" key="10">
    <source>
        <dbReference type="SAM" id="Phobius"/>
    </source>
</evidence>
<dbReference type="PANTHER" id="PTHR22926:SF3">
    <property type="entry name" value="UNDECAPRENYL-PHOSPHATE ALPHA-N-ACETYLGLUCOSAMINYL 1-PHOSPHATE TRANSFERASE"/>
    <property type="match status" value="1"/>
</dbReference>
<comment type="subcellular location">
    <subcellularLocation>
        <location evidence="1">Cell membrane</location>
        <topology evidence="1">Multi-pass membrane protein</topology>
    </subcellularLocation>
</comment>
<feature type="transmembrane region" description="Helical" evidence="10">
    <location>
        <begin position="72"/>
        <end position="89"/>
    </location>
</feature>
<evidence type="ECO:0000256" key="7">
    <source>
        <dbReference type="PIRSR" id="PIRSR600715-1"/>
    </source>
</evidence>
<feature type="binding site" evidence="7">
    <location>
        <position position="218"/>
    </location>
    <ligand>
        <name>Mg(2+)</name>
        <dbReference type="ChEBI" id="CHEBI:18420"/>
    </ligand>
</feature>
<evidence type="ECO:0000256" key="1">
    <source>
        <dbReference type="ARBA" id="ARBA00004651"/>
    </source>
</evidence>
<feature type="domain" description="UDP-N-acetylglucosamine 2-epimerase" evidence="11">
    <location>
        <begin position="400"/>
        <end position="552"/>
    </location>
</feature>
<dbReference type="InterPro" id="IPR000715">
    <property type="entry name" value="Glycosyl_transferase_4"/>
</dbReference>
<dbReference type="Pfam" id="PF02350">
    <property type="entry name" value="Epimerase_2"/>
    <property type="match status" value="1"/>
</dbReference>
<name>A0A371K0J5_9GAMM</name>
<evidence type="ECO:0000256" key="8">
    <source>
        <dbReference type="RuleBase" id="RU003513"/>
    </source>
</evidence>
<feature type="transmembrane region" description="Helical" evidence="10">
    <location>
        <begin position="131"/>
        <end position="152"/>
    </location>
</feature>
<dbReference type="GO" id="GO:0046872">
    <property type="term" value="F:metal ion binding"/>
    <property type="evidence" value="ECO:0007669"/>
    <property type="project" value="UniProtKB-KW"/>
</dbReference>
<dbReference type="GO" id="GO:0016780">
    <property type="term" value="F:phosphotransferase activity, for other substituted phosphate groups"/>
    <property type="evidence" value="ECO:0007669"/>
    <property type="project" value="InterPro"/>
</dbReference>
<dbReference type="Gene3D" id="3.40.50.2000">
    <property type="entry name" value="Glycogen Phosphorylase B"/>
    <property type="match status" value="1"/>
</dbReference>
<dbReference type="GO" id="GO:0005886">
    <property type="term" value="C:plasma membrane"/>
    <property type="evidence" value="ECO:0007669"/>
    <property type="project" value="UniProtKB-SubCell"/>
</dbReference>
<comment type="similarity">
    <text evidence="8">Belongs to the UDP-N-acetylglucosamine 2-epimerase family.</text>
</comment>
<evidence type="ECO:0000259" key="11">
    <source>
        <dbReference type="Pfam" id="PF02350"/>
    </source>
</evidence>
<dbReference type="Proteomes" id="UP000264492">
    <property type="component" value="Unassembled WGS sequence"/>
</dbReference>
<dbReference type="GO" id="GO:0071555">
    <property type="term" value="P:cell wall organization"/>
    <property type="evidence" value="ECO:0007669"/>
    <property type="project" value="TreeGrafter"/>
</dbReference>